<dbReference type="RefSeq" id="WP_215759345.1">
    <property type="nucleotide sequence ID" value="NZ_JAHKBE010000010.1"/>
</dbReference>
<dbReference type="Proteomes" id="UP001487296">
    <property type="component" value="Unassembled WGS sequence"/>
</dbReference>
<sequence length="230" mass="26011">MKHLTLDNLDIAVDLYVHDNPVALLIQPLERKEVATIGHEVALIAQHTPRPFVMAAFKIDDWHLQMSPWHDDAISRREEVGHHAEETLRFITHRLLPVLQQRFGDLPVVLGGYSLAALFSLWAATQTDVFTGIAAASPSVWIDGWQTFASSHPTLSKVAYLSIGRKEEHVRNLSMARVGANIRFEQQLLEQQLGPNNTTLQWNEGGHFDHMDARTAQAYAWTLNRLQEQA</sequence>
<dbReference type="PANTHER" id="PTHR48098">
    <property type="entry name" value="ENTEROCHELIN ESTERASE-RELATED"/>
    <property type="match status" value="1"/>
</dbReference>
<accession>A0ABV1FPL7</accession>
<dbReference type="InterPro" id="IPR029058">
    <property type="entry name" value="AB_hydrolase_fold"/>
</dbReference>
<dbReference type="Gene3D" id="3.40.50.1820">
    <property type="entry name" value="alpha/beta hydrolase"/>
    <property type="match status" value="1"/>
</dbReference>
<evidence type="ECO:0000313" key="2">
    <source>
        <dbReference type="Proteomes" id="UP001487296"/>
    </source>
</evidence>
<dbReference type="Pfam" id="PF00756">
    <property type="entry name" value="Esterase"/>
    <property type="match status" value="1"/>
</dbReference>
<dbReference type="SUPFAM" id="SSF53474">
    <property type="entry name" value="alpha/beta-Hydrolases"/>
    <property type="match status" value="1"/>
</dbReference>
<keyword evidence="2" id="KW-1185">Reference proteome</keyword>
<gene>
    <name evidence="1" type="ORF">AAAT34_04265</name>
</gene>
<dbReference type="InterPro" id="IPR000801">
    <property type="entry name" value="Esterase-like"/>
</dbReference>
<comment type="caution">
    <text evidence="1">The sequence shown here is derived from an EMBL/GenBank/DDBJ whole genome shotgun (WGS) entry which is preliminary data.</text>
</comment>
<dbReference type="InterPro" id="IPR050583">
    <property type="entry name" value="Mycobacterial_A85_antigen"/>
</dbReference>
<name>A0ABV1FPL7_9BACT</name>
<dbReference type="PANTHER" id="PTHR48098:SF6">
    <property type="entry name" value="FERRI-BACILLIBACTIN ESTERASE BESA"/>
    <property type="match status" value="1"/>
</dbReference>
<dbReference type="GO" id="GO:0016787">
    <property type="term" value="F:hydrolase activity"/>
    <property type="evidence" value="ECO:0007669"/>
    <property type="project" value="UniProtKB-KW"/>
</dbReference>
<evidence type="ECO:0000313" key="1">
    <source>
        <dbReference type="EMBL" id="MEQ2486270.1"/>
    </source>
</evidence>
<protein>
    <submittedName>
        <fullName evidence="1">Alpha/beta hydrolase-fold protein</fullName>
    </submittedName>
</protein>
<reference evidence="1 2" key="1">
    <citation type="submission" date="2024-04" db="EMBL/GenBank/DDBJ databases">
        <title>Human intestinal bacterial collection.</title>
        <authorList>
            <person name="Pauvert C."/>
            <person name="Hitch T.C.A."/>
            <person name="Clavel T."/>
        </authorList>
    </citation>
    <scope>NUCLEOTIDE SEQUENCE [LARGE SCALE GENOMIC DNA]</scope>
    <source>
        <strain evidence="1 2">CLA-AA-H145</strain>
    </source>
</reference>
<organism evidence="1 2">
    <name type="scientific">Hallella faecis</name>
    <dbReference type="NCBI Taxonomy" id="2841596"/>
    <lineage>
        <taxon>Bacteria</taxon>
        <taxon>Pseudomonadati</taxon>
        <taxon>Bacteroidota</taxon>
        <taxon>Bacteroidia</taxon>
        <taxon>Bacteroidales</taxon>
        <taxon>Prevotellaceae</taxon>
        <taxon>Hallella</taxon>
    </lineage>
</organism>
<proteinExistence type="predicted"/>
<keyword evidence="1" id="KW-0378">Hydrolase</keyword>
<dbReference type="EMBL" id="JBBNFP010000010">
    <property type="protein sequence ID" value="MEQ2486270.1"/>
    <property type="molecule type" value="Genomic_DNA"/>
</dbReference>